<protein>
    <submittedName>
        <fullName evidence="1">Uncharacterized protein</fullName>
    </submittedName>
</protein>
<dbReference type="RefSeq" id="WP_023391680.1">
    <property type="nucleotide sequence ID" value="NZ_CP146287.1"/>
</dbReference>
<keyword evidence="2" id="KW-1185">Reference proteome</keyword>
<dbReference type="Proteomes" id="UP000019050">
    <property type="component" value="Unassembled WGS sequence"/>
</dbReference>
<evidence type="ECO:0000313" key="1">
    <source>
        <dbReference type="EMBL" id="ESK65561.1"/>
    </source>
</evidence>
<reference evidence="1" key="1">
    <citation type="submission" date="2013-06" db="EMBL/GenBank/DDBJ databases">
        <authorList>
            <person name="Weinstock G."/>
            <person name="Sodergren E."/>
            <person name="Clifton S."/>
            <person name="Fulton L."/>
            <person name="Fulton B."/>
            <person name="Courtney L."/>
            <person name="Fronick C."/>
            <person name="Harrison M."/>
            <person name="Strong C."/>
            <person name="Farmer C."/>
            <person name="Delahaunty K."/>
            <person name="Markovic C."/>
            <person name="Hall O."/>
            <person name="Minx P."/>
            <person name="Tomlinson C."/>
            <person name="Mitreva M."/>
            <person name="Nelson J."/>
            <person name="Hou S."/>
            <person name="Wollam A."/>
            <person name="Pepin K.H."/>
            <person name="Johnson M."/>
            <person name="Bhonagiri V."/>
            <person name="Nash W.E."/>
            <person name="Warren W."/>
            <person name="Chinwalla A."/>
            <person name="Mardis E.R."/>
            <person name="Wilson R.K."/>
        </authorList>
    </citation>
    <scope>NUCLEOTIDE SEQUENCE [LARGE SCALE GENOMIC DNA]</scope>
    <source>
        <strain evidence="1">ATCC 49176</strain>
    </source>
</reference>
<dbReference type="AlphaFoldDB" id="W1Q361"/>
<dbReference type="STRING" id="592010.GCWU000182_001035"/>
<accession>W1Q361</accession>
<dbReference type="Gene3D" id="2.160.10.10">
    <property type="entry name" value="Hexapeptide repeat proteins"/>
    <property type="match status" value="1"/>
</dbReference>
<dbReference type="EMBL" id="ACIN03000007">
    <property type="protein sequence ID" value="ESK65561.1"/>
    <property type="molecule type" value="Genomic_DNA"/>
</dbReference>
<dbReference type="HOGENOM" id="CLU_3003379_0_0_9"/>
<sequence length="56" mass="6907">MRVIKYRFDEETIAFLEKLKWWDFSEEQLDAAIPYLTSVHLEEAKEELMRIKQEMK</sequence>
<proteinExistence type="predicted"/>
<dbReference type="GeneID" id="84817572"/>
<organism evidence="1 2">
    <name type="scientific">Abiotrophia defectiva ATCC 49176</name>
    <dbReference type="NCBI Taxonomy" id="592010"/>
    <lineage>
        <taxon>Bacteria</taxon>
        <taxon>Bacillati</taxon>
        <taxon>Bacillota</taxon>
        <taxon>Bacilli</taxon>
        <taxon>Lactobacillales</taxon>
        <taxon>Aerococcaceae</taxon>
        <taxon>Abiotrophia</taxon>
    </lineage>
</organism>
<gene>
    <name evidence="1" type="ORF">GCWU000182_001035</name>
</gene>
<comment type="caution">
    <text evidence="1">The sequence shown here is derived from an EMBL/GenBank/DDBJ whole genome shotgun (WGS) entry which is preliminary data.</text>
</comment>
<name>W1Q361_ABIDE</name>
<dbReference type="OrthoDB" id="9801697at2"/>
<evidence type="ECO:0000313" key="2">
    <source>
        <dbReference type="Proteomes" id="UP000019050"/>
    </source>
</evidence>